<dbReference type="AlphaFoldDB" id="A0AAE3KG09"/>
<organism evidence="2 3">
    <name type="scientific">Goodfellowiella coeruleoviolacea</name>
    <dbReference type="NCBI Taxonomy" id="334858"/>
    <lineage>
        <taxon>Bacteria</taxon>
        <taxon>Bacillati</taxon>
        <taxon>Actinomycetota</taxon>
        <taxon>Actinomycetes</taxon>
        <taxon>Pseudonocardiales</taxon>
        <taxon>Pseudonocardiaceae</taxon>
        <taxon>Goodfellowiella</taxon>
    </lineage>
</organism>
<evidence type="ECO:0000259" key="1">
    <source>
        <dbReference type="Pfam" id="PF14534"/>
    </source>
</evidence>
<reference evidence="2" key="1">
    <citation type="submission" date="2022-06" db="EMBL/GenBank/DDBJ databases">
        <title>Genomic Encyclopedia of Archaeal and Bacterial Type Strains, Phase II (KMG-II): from individual species to whole genera.</title>
        <authorList>
            <person name="Goeker M."/>
        </authorList>
    </citation>
    <scope>NUCLEOTIDE SEQUENCE</scope>
    <source>
        <strain evidence="2">DSM 43935</strain>
    </source>
</reference>
<accession>A0AAE3KG09</accession>
<gene>
    <name evidence="2" type="ORF">LX83_002403</name>
</gene>
<protein>
    <recommendedName>
        <fullName evidence="1">DUF4440 domain-containing protein</fullName>
    </recommendedName>
</protein>
<evidence type="ECO:0000313" key="2">
    <source>
        <dbReference type="EMBL" id="MCP2165545.1"/>
    </source>
</evidence>
<sequence>MLTDTSTDHEQDIAAIRQIIADVEKAFNTNDPDLMVAHFARDAAVVNAVGARMSDWDTLVQANRAGLAGFLRDQYVRYEVADIRFVRPDVALAHKTARATTADGELIDAEPSMIALYVLVREQGRWWVVARQNTLIPTA</sequence>
<comment type="caution">
    <text evidence="2">The sequence shown here is derived from an EMBL/GenBank/DDBJ whole genome shotgun (WGS) entry which is preliminary data.</text>
</comment>
<name>A0AAE3KG09_9PSEU</name>
<evidence type="ECO:0000313" key="3">
    <source>
        <dbReference type="Proteomes" id="UP001206128"/>
    </source>
</evidence>
<dbReference type="InterPro" id="IPR011944">
    <property type="entry name" value="Steroid_delta5-4_isomerase"/>
</dbReference>
<proteinExistence type="predicted"/>
<dbReference type="SUPFAM" id="SSF54427">
    <property type="entry name" value="NTF2-like"/>
    <property type="match status" value="1"/>
</dbReference>
<feature type="domain" description="DUF4440" evidence="1">
    <location>
        <begin position="16"/>
        <end position="128"/>
    </location>
</feature>
<dbReference type="EMBL" id="JAMTCK010000005">
    <property type="protein sequence ID" value="MCP2165545.1"/>
    <property type="molecule type" value="Genomic_DNA"/>
</dbReference>
<dbReference type="NCBIfam" id="TIGR02246">
    <property type="entry name" value="SgcJ/EcaC family oxidoreductase"/>
    <property type="match status" value="1"/>
</dbReference>
<keyword evidence="3" id="KW-1185">Reference proteome</keyword>
<dbReference type="InterPro" id="IPR032710">
    <property type="entry name" value="NTF2-like_dom_sf"/>
</dbReference>
<dbReference type="InterPro" id="IPR027843">
    <property type="entry name" value="DUF4440"/>
</dbReference>
<dbReference type="Pfam" id="PF14534">
    <property type="entry name" value="DUF4440"/>
    <property type="match status" value="1"/>
</dbReference>
<dbReference type="Gene3D" id="3.10.450.50">
    <property type="match status" value="1"/>
</dbReference>
<dbReference type="Proteomes" id="UP001206128">
    <property type="component" value="Unassembled WGS sequence"/>
</dbReference>